<dbReference type="InterPro" id="IPR036942">
    <property type="entry name" value="Beta-barrel_TonB_sf"/>
</dbReference>
<dbReference type="PANTHER" id="PTHR30069">
    <property type="entry name" value="TONB-DEPENDENT OUTER MEMBRANE RECEPTOR"/>
    <property type="match status" value="1"/>
</dbReference>
<feature type="domain" description="TonB-dependent receptor plug" evidence="8">
    <location>
        <begin position="15"/>
        <end position="49"/>
    </location>
</feature>
<evidence type="ECO:0000256" key="5">
    <source>
        <dbReference type="ARBA" id="ARBA00022729"/>
    </source>
</evidence>
<dbReference type="GO" id="GO:0044718">
    <property type="term" value="P:siderophore transmembrane transport"/>
    <property type="evidence" value="ECO:0007669"/>
    <property type="project" value="TreeGrafter"/>
</dbReference>
<evidence type="ECO:0000256" key="7">
    <source>
        <dbReference type="ARBA" id="ARBA00023237"/>
    </source>
</evidence>
<evidence type="ECO:0000256" key="2">
    <source>
        <dbReference type="ARBA" id="ARBA00022448"/>
    </source>
</evidence>
<protein>
    <recommendedName>
        <fullName evidence="8">TonB-dependent receptor plug domain-containing protein</fullName>
    </recommendedName>
</protein>
<accession>A0AAN2K4V4</accession>
<keyword evidence="3" id="KW-1134">Transmembrane beta strand</keyword>
<evidence type="ECO:0000256" key="4">
    <source>
        <dbReference type="ARBA" id="ARBA00022692"/>
    </source>
</evidence>
<evidence type="ECO:0000256" key="1">
    <source>
        <dbReference type="ARBA" id="ARBA00004571"/>
    </source>
</evidence>
<dbReference type="SUPFAM" id="SSF56935">
    <property type="entry name" value="Porins"/>
    <property type="match status" value="2"/>
</dbReference>
<keyword evidence="4" id="KW-0812">Transmembrane</keyword>
<dbReference type="InterPro" id="IPR039426">
    <property type="entry name" value="TonB-dep_rcpt-like"/>
</dbReference>
<keyword evidence="2" id="KW-0813">Transport</keyword>
<reference evidence="9" key="1">
    <citation type="submission" date="2022-05" db="EMBL/GenBank/DDBJ databases">
        <authorList>
            <person name="Pothier F. J."/>
        </authorList>
    </citation>
    <scope>NUCLEOTIDE SEQUENCE</scope>
    <source>
        <strain evidence="9">DAPP-PG734</strain>
    </source>
</reference>
<dbReference type="Gene3D" id="2.40.170.20">
    <property type="entry name" value="TonB-dependent receptor, beta-barrel domain"/>
    <property type="match status" value="1"/>
</dbReference>
<evidence type="ECO:0000313" key="9">
    <source>
        <dbReference type="EMBL" id="CAH6205641.1"/>
    </source>
</evidence>
<dbReference type="GO" id="GO:0015344">
    <property type="term" value="F:siderophore uptake transmembrane transporter activity"/>
    <property type="evidence" value="ECO:0007669"/>
    <property type="project" value="TreeGrafter"/>
</dbReference>
<dbReference type="PANTHER" id="PTHR30069:SF53">
    <property type="entry name" value="COLICIN I RECEPTOR-RELATED"/>
    <property type="match status" value="1"/>
</dbReference>
<proteinExistence type="predicted"/>
<sequence length="190" mass="21426">MALNVPWWTKNHLRHNDSDMSWIPAESIKRIEVVSGIMSSLYDSDALGGYSIWNTGGSYKVSKTVKIRAGVLNLTDNNLNRGDYSYNEHGSRYFAAVDYSFWRNVLAGTVEVPAVFCVRSLTDGIFSLALHEVGKLFYELCSQPDNQCERLFCACKNRVRQGLSTHNARPAVIKSKVIAQPKTRCQLWVC</sequence>
<name>A0AAN2K4V4_ENTAG</name>
<dbReference type="GO" id="GO:0009279">
    <property type="term" value="C:cell outer membrane"/>
    <property type="evidence" value="ECO:0007669"/>
    <property type="project" value="UniProtKB-SubCell"/>
</dbReference>
<dbReference type="EMBL" id="OW970315">
    <property type="protein sequence ID" value="CAH6205641.1"/>
    <property type="molecule type" value="Genomic_DNA"/>
</dbReference>
<dbReference type="AlphaFoldDB" id="A0AAN2K4V4"/>
<keyword evidence="5" id="KW-0732">Signal</keyword>
<keyword evidence="7" id="KW-0998">Cell outer membrane</keyword>
<keyword evidence="6" id="KW-0472">Membrane</keyword>
<evidence type="ECO:0000259" key="8">
    <source>
        <dbReference type="Pfam" id="PF07715"/>
    </source>
</evidence>
<evidence type="ECO:0000313" key="10">
    <source>
        <dbReference type="Proteomes" id="UP001158961"/>
    </source>
</evidence>
<evidence type="ECO:0000256" key="3">
    <source>
        <dbReference type="ARBA" id="ARBA00022452"/>
    </source>
</evidence>
<gene>
    <name evidence="9" type="ORF">DAPPPG734_04950</name>
</gene>
<dbReference type="Proteomes" id="UP001158961">
    <property type="component" value="Chromosome"/>
</dbReference>
<comment type="subcellular location">
    <subcellularLocation>
        <location evidence="1">Cell outer membrane</location>
        <topology evidence="1">Multi-pass membrane protein</topology>
    </subcellularLocation>
</comment>
<dbReference type="InterPro" id="IPR012910">
    <property type="entry name" value="Plug_dom"/>
</dbReference>
<organism evidence="9 10">
    <name type="scientific">Enterobacter agglomerans</name>
    <name type="common">Erwinia herbicola</name>
    <name type="synonym">Pantoea agglomerans</name>
    <dbReference type="NCBI Taxonomy" id="549"/>
    <lineage>
        <taxon>Bacteria</taxon>
        <taxon>Pseudomonadati</taxon>
        <taxon>Pseudomonadota</taxon>
        <taxon>Gammaproteobacteria</taxon>
        <taxon>Enterobacterales</taxon>
        <taxon>Erwiniaceae</taxon>
        <taxon>Pantoea</taxon>
        <taxon>Pantoea agglomerans group</taxon>
    </lineage>
</organism>
<dbReference type="Pfam" id="PF07715">
    <property type="entry name" value="Plug"/>
    <property type="match status" value="1"/>
</dbReference>
<evidence type="ECO:0000256" key="6">
    <source>
        <dbReference type="ARBA" id="ARBA00023136"/>
    </source>
</evidence>